<reference evidence="5 6" key="1">
    <citation type="submission" date="2016-03" db="EMBL/GenBank/DDBJ databases">
        <title>EvidentialGene: Evidence-directed Construction of Genes on Genomes.</title>
        <authorList>
            <person name="Gilbert D.G."/>
            <person name="Choi J.-H."/>
            <person name="Mockaitis K."/>
            <person name="Colbourne J."/>
            <person name="Pfrender M."/>
        </authorList>
    </citation>
    <scope>NUCLEOTIDE SEQUENCE [LARGE SCALE GENOMIC DNA]</scope>
    <source>
        <strain evidence="5 6">Xinb3</strain>
        <tissue evidence="5">Complete organism</tissue>
    </source>
</reference>
<dbReference type="InterPro" id="IPR011011">
    <property type="entry name" value="Znf_FYVE_PHD"/>
</dbReference>
<dbReference type="InterPro" id="IPR011335">
    <property type="entry name" value="Restrct_endonuc-II-like"/>
</dbReference>
<keyword evidence="3" id="KW-0862">Zinc</keyword>
<dbReference type="InterPro" id="IPR019786">
    <property type="entry name" value="Zinc_finger_PHD-type_CS"/>
</dbReference>
<dbReference type="EMBL" id="LRGB01003129">
    <property type="protein sequence ID" value="KZS04126.1"/>
    <property type="molecule type" value="Genomic_DNA"/>
</dbReference>
<dbReference type="InterPro" id="IPR019080">
    <property type="entry name" value="YqaJ_viral_recombinase"/>
</dbReference>
<dbReference type="GO" id="GO:0008270">
    <property type="term" value="F:zinc ion binding"/>
    <property type="evidence" value="ECO:0007669"/>
    <property type="project" value="UniProtKB-KW"/>
</dbReference>
<dbReference type="Gene3D" id="3.90.320.10">
    <property type="match status" value="1"/>
</dbReference>
<dbReference type="InterPro" id="IPR011604">
    <property type="entry name" value="PDDEXK-like_dom_sf"/>
</dbReference>
<evidence type="ECO:0000256" key="3">
    <source>
        <dbReference type="ARBA" id="ARBA00022833"/>
    </source>
</evidence>
<dbReference type="PROSITE" id="PS01359">
    <property type="entry name" value="ZF_PHD_1"/>
    <property type="match status" value="1"/>
</dbReference>
<evidence type="ECO:0000313" key="6">
    <source>
        <dbReference type="Proteomes" id="UP000076858"/>
    </source>
</evidence>
<dbReference type="PANTHER" id="PTHR47526">
    <property type="entry name" value="ATP-DEPENDENT DNA HELICASE"/>
    <property type="match status" value="1"/>
</dbReference>
<proteinExistence type="predicted"/>
<dbReference type="AlphaFoldDB" id="A0A164LHV6"/>
<dbReference type="CDD" id="cd22343">
    <property type="entry name" value="PDDEXK_lambda_exonuclease-like"/>
    <property type="match status" value="1"/>
</dbReference>
<evidence type="ECO:0000256" key="1">
    <source>
        <dbReference type="ARBA" id="ARBA00022723"/>
    </source>
</evidence>
<evidence type="ECO:0000259" key="4">
    <source>
        <dbReference type="Pfam" id="PF09588"/>
    </source>
</evidence>
<dbReference type="STRING" id="35525.A0A164LHV6"/>
<protein>
    <recommendedName>
        <fullName evidence="4">YqaJ viral recombinase domain-containing protein</fullName>
    </recommendedName>
</protein>
<dbReference type="PANTHER" id="PTHR47526:SF3">
    <property type="entry name" value="PHD-TYPE DOMAIN-CONTAINING PROTEIN"/>
    <property type="match status" value="1"/>
</dbReference>
<organism evidence="5 6">
    <name type="scientific">Daphnia magna</name>
    <dbReference type="NCBI Taxonomy" id="35525"/>
    <lineage>
        <taxon>Eukaryota</taxon>
        <taxon>Metazoa</taxon>
        <taxon>Ecdysozoa</taxon>
        <taxon>Arthropoda</taxon>
        <taxon>Crustacea</taxon>
        <taxon>Branchiopoda</taxon>
        <taxon>Diplostraca</taxon>
        <taxon>Cladocera</taxon>
        <taxon>Anomopoda</taxon>
        <taxon>Daphniidae</taxon>
        <taxon>Daphnia</taxon>
    </lineage>
</organism>
<dbReference type="GO" id="GO:0006281">
    <property type="term" value="P:DNA repair"/>
    <property type="evidence" value="ECO:0007669"/>
    <property type="project" value="UniProtKB-ARBA"/>
</dbReference>
<keyword evidence="2" id="KW-0863">Zinc-finger</keyword>
<evidence type="ECO:0000313" key="5">
    <source>
        <dbReference type="EMBL" id="KZS04126.1"/>
    </source>
</evidence>
<keyword evidence="6" id="KW-1185">Reference proteome</keyword>
<dbReference type="SUPFAM" id="SSF52980">
    <property type="entry name" value="Restriction endonuclease-like"/>
    <property type="match status" value="1"/>
</dbReference>
<gene>
    <name evidence="5" type="ORF">APZ42_032957</name>
</gene>
<evidence type="ECO:0000256" key="2">
    <source>
        <dbReference type="ARBA" id="ARBA00022771"/>
    </source>
</evidence>
<comment type="caution">
    <text evidence="5">The sequence shown here is derived from an EMBL/GenBank/DDBJ whole genome shotgun (WGS) entry which is preliminary data.</text>
</comment>
<sequence>MSHPLLAQRCDRGEEIVKRSPLLGRFGDKQFGRGVIRATFKALKLTNNNILAKAKVHHSMAFSLPPLRPWVAFNPAGGVITAHCDCIAGLGECCSHGMVDTISELKNTQKKAKKKKKVSHSDLTVEEFTKMMDEFMDNGTPAGILTVLPHYSMNFIPLELRVTLPEPMSSLFSLELKGKPLNVLLLESERNFHKYSVSEEQVSSIEQLTRKQSKSENWNKYRRGRVTASMVKSVVSTKIDNPAKTTVMKSCYPMINTFTTEATKWGVQNEKKALKSWKKLMEQRSWHTGFTISDAGLTISTDFPFLAALPDAHFNCPCHGKAVVEVKCPFKHANSVIRDAALQDLEFCLSLNQNGQLYMKRNHAYYHQVQFQMLVCRVNICFFIVYTKVDLVAVRIRYDEKFCDSILPKCKLFALNVLMPELIGKYFTETRYKQQPVDITRGQNVSKPNVLSEPQNNKLSKSIVNSNAVIPNDLNQVNHIPIHDSEANNSSMYSPCFCNVVRLNEDMIICNNISCRVREYHKCCLLKLGKKRFCENWKCDTCKKAAKKSVVKKPLRKIN</sequence>
<feature type="domain" description="YqaJ viral recombinase" evidence="4">
    <location>
        <begin position="218"/>
        <end position="375"/>
    </location>
</feature>
<dbReference type="OrthoDB" id="5918941at2759"/>
<keyword evidence="1" id="KW-0479">Metal-binding</keyword>
<accession>A0A164LHV6</accession>
<dbReference type="Pfam" id="PF09588">
    <property type="entry name" value="YqaJ"/>
    <property type="match status" value="1"/>
</dbReference>
<dbReference type="SUPFAM" id="SSF57903">
    <property type="entry name" value="FYVE/PHD zinc finger"/>
    <property type="match status" value="1"/>
</dbReference>
<dbReference type="Proteomes" id="UP000076858">
    <property type="component" value="Unassembled WGS sequence"/>
</dbReference>
<name>A0A164LHV6_9CRUS</name>